<evidence type="ECO:0000313" key="3">
    <source>
        <dbReference type="Proteomes" id="UP000549394"/>
    </source>
</evidence>
<sequence>MMDRLLTVERKVQQQADEIQVLKSSLADALRRLANVEHHPTSISSSSQMMMSSRTSTPVKMTRKAEPRLSKRTVSTDGIHRTTPSPTPSKGMFGKSLNMRKWPSVPHGEQAHNANGLSNSRFVICLMITTEVCTF</sequence>
<feature type="compositionally biased region" description="Low complexity" evidence="1">
    <location>
        <begin position="41"/>
        <end position="57"/>
    </location>
</feature>
<reference evidence="2 3" key="1">
    <citation type="submission" date="2020-08" db="EMBL/GenBank/DDBJ databases">
        <authorList>
            <person name="Hejnol A."/>
        </authorList>
    </citation>
    <scope>NUCLEOTIDE SEQUENCE [LARGE SCALE GENOMIC DNA]</scope>
</reference>
<dbReference type="EMBL" id="CAJFCJ010000005">
    <property type="protein sequence ID" value="CAD5114465.1"/>
    <property type="molecule type" value="Genomic_DNA"/>
</dbReference>
<keyword evidence="3" id="KW-1185">Reference proteome</keyword>
<feature type="region of interest" description="Disordered" evidence="1">
    <location>
        <begin position="38"/>
        <end position="94"/>
    </location>
</feature>
<accession>A0A7I8VE99</accession>
<dbReference type="Proteomes" id="UP000549394">
    <property type="component" value="Unassembled WGS sequence"/>
</dbReference>
<evidence type="ECO:0000256" key="1">
    <source>
        <dbReference type="SAM" id="MobiDB-lite"/>
    </source>
</evidence>
<dbReference type="CDD" id="cd21931">
    <property type="entry name" value="TD_EMAP-like"/>
    <property type="match status" value="1"/>
</dbReference>
<organism evidence="2 3">
    <name type="scientific">Dimorphilus gyrociliatus</name>
    <dbReference type="NCBI Taxonomy" id="2664684"/>
    <lineage>
        <taxon>Eukaryota</taxon>
        <taxon>Metazoa</taxon>
        <taxon>Spiralia</taxon>
        <taxon>Lophotrochozoa</taxon>
        <taxon>Annelida</taxon>
        <taxon>Polychaeta</taxon>
        <taxon>Polychaeta incertae sedis</taxon>
        <taxon>Dinophilidae</taxon>
        <taxon>Dimorphilus</taxon>
    </lineage>
</organism>
<dbReference type="OrthoDB" id="6158349at2759"/>
<evidence type="ECO:0000313" key="2">
    <source>
        <dbReference type="EMBL" id="CAD5114465.1"/>
    </source>
</evidence>
<name>A0A7I8VE99_9ANNE</name>
<protein>
    <submittedName>
        <fullName evidence="2">Uncharacterized protein</fullName>
    </submittedName>
</protein>
<gene>
    <name evidence="2" type="ORF">DGYR_LOCUS3305</name>
</gene>
<dbReference type="AlphaFoldDB" id="A0A7I8VE99"/>
<comment type="caution">
    <text evidence="2">The sequence shown here is derived from an EMBL/GenBank/DDBJ whole genome shotgun (WGS) entry which is preliminary data.</text>
</comment>
<dbReference type="InterPro" id="IPR049813">
    <property type="entry name" value="Elp-1-like_TD"/>
</dbReference>
<proteinExistence type="predicted"/>